<dbReference type="EMBL" id="QUNI01000028">
    <property type="protein sequence ID" value="REG88761.1"/>
    <property type="molecule type" value="Genomic_DNA"/>
</dbReference>
<comment type="caution">
    <text evidence="1">The sequence shown here is derived from an EMBL/GenBank/DDBJ whole genome shotgun (WGS) entry which is preliminary data.</text>
</comment>
<evidence type="ECO:0000313" key="2">
    <source>
        <dbReference type="Proteomes" id="UP000257136"/>
    </source>
</evidence>
<evidence type="ECO:0000313" key="1">
    <source>
        <dbReference type="EMBL" id="REG88761.1"/>
    </source>
</evidence>
<proteinExistence type="predicted"/>
<sequence>MKKIELLRYNNFLLKQIELTQKRVIKPIYRGDSMENLCEKLNVFYDQKEIDIPTLLERLFMVGEKAQRYYTNDENFKIDDAYDFVFENIMKYFTTSLKNKNKHTIAFFERNITLKIFFSDRNNKQLFLEKIGNATQRERIAIRNYYLTLLHQLASINYKKKSHLVSTSKDYKIAEKFAKEVILHCWQPIQMERNIIKKYKLPHYSVLPYDYQKELTIIGGILPHFISGLEIIKTKEFYPNPNIFINDITNEHFLNGLEIDQSNFDNIVNSTNYKITLETDGIDIWER</sequence>
<dbReference type="RefSeq" id="WP_115815262.1">
    <property type="nucleotide sequence ID" value="NZ_QUNI01000028.1"/>
</dbReference>
<accession>A0A3E0DWA4</accession>
<gene>
    <name evidence="1" type="ORF">C8P67_1281</name>
</gene>
<keyword evidence="2" id="KW-1185">Reference proteome</keyword>
<dbReference type="AlphaFoldDB" id="A0A3E0DWA4"/>
<organism evidence="1 2">
    <name type="scientific">Flavobacterium aquicola</name>
    <dbReference type="NCBI Taxonomy" id="1682742"/>
    <lineage>
        <taxon>Bacteria</taxon>
        <taxon>Pseudomonadati</taxon>
        <taxon>Bacteroidota</taxon>
        <taxon>Flavobacteriia</taxon>
        <taxon>Flavobacteriales</taxon>
        <taxon>Flavobacteriaceae</taxon>
        <taxon>Flavobacterium</taxon>
    </lineage>
</organism>
<dbReference type="OrthoDB" id="1422768at2"/>
<protein>
    <submittedName>
        <fullName evidence="1">Uncharacterized protein</fullName>
    </submittedName>
</protein>
<reference evidence="1 2" key="1">
    <citation type="submission" date="2018-08" db="EMBL/GenBank/DDBJ databases">
        <title>Genomic Encyclopedia of Archaeal and Bacterial Type Strains, Phase II (KMG-II): from individual species to whole genera.</title>
        <authorList>
            <person name="Goeker M."/>
        </authorList>
    </citation>
    <scope>NUCLEOTIDE SEQUENCE [LARGE SCALE GENOMIC DNA]</scope>
    <source>
        <strain evidence="1 2">DSM 100880</strain>
    </source>
</reference>
<name>A0A3E0DWA4_9FLAO</name>
<dbReference type="Proteomes" id="UP000257136">
    <property type="component" value="Unassembled WGS sequence"/>
</dbReference>